<evidence type="ECO:0000313" key="1">
    <source>
        <dbReference type="EMBL" id="MUV03161.1"/>
    </source>
</evidence>
<sequence length="274" mass="31675">MKYFLLLFPCFIFSQNMYNIEYIEKNEADSYYLGKLYANEIESVYIKKDTTWGEATKGNADNDFVITDAVDEMSSKVKTSLPLSFEPIVCFNKTKEYFTFTAPKLYEKGKIIIQDSLPNIKWKITNETKVILNFKCQKAIGEYKCREYVVWFTKNIPLNIGPWHLNGLPGAILEAKATDQYLEFTAIRVQHVKNNSKDIKNKKNNLNKINEIVSFSDYLDKLDEASIALSKTIINNVSEKKVEGARITSITTVSSYETHDLCREKKKKQVKKDF</sequence>
<dbReference type="NCBIfam" id="TIGR01200">
    <property type="entry name" value="GLPGLI"/>
    <property type="match status" value="1"/>
</dbReference>
<comment type="caution">
    <text evidence="1">The sequence shown here is derived from an EMBL/GenBank/DDBJ whole genome shotgun (WGS) entry which is preliminary data.</text>
</comment>
<dbReference type="InterPro" id="IPR005901">
    <property type="entry name" value="GLPGLI"/>
</dbReference>
<gene>
    <name evidence="1" type="ORF">GN157_05510</name>
</gene>
<evidence type="ECO:0000313" key="2">
    <source>
        <dbReference type="Proteomes" id="UP000433945"/>
    </source>
</evidence>
<dbReference type="RefSeq" id="WP_157482105.1">
    <property type="nucleotide sequence ID" value="NZ_WOWP01000016.1"/>
</dbReference>
<dbReference type="EMBL" id="WOWP01000016">
    <property type="protein sequence ID" value="MUV03161.1"/>
    <property type="molecule type" value="Genomic_DNA"/>
</dbReference>
<reference evidence="1 2" key="1">
    <citation type="submission" date="2019-12" db="EMBL/GenBank/DDBJ databases">
        <authorList>
            <person name="Sun J.-Q."/>
        </authorList>
    </citation>
    <scope>NUCLEOTIDE SEQUENCE [LARGE SCALE GENOMIC DNA]</scope>
    <source>
        <strain evidence="1 2">JCM 17928</strain>
    </source>
</reference>
<protein>
    <submittedName>
        <fullName evidence="1">GLPGLI family protein</fullName>
    </submittedName>
</protein>
<name>A0A6N8H9P7_9FLAO</name>
<dbReference type="Proteomes" id="UP000433945">
    <property type="component" value="Unassembled WGS sequence"/>
</dbReference>
<accession>A0A6N8H9P7</accession>
<dbReference type="AlphaFoldDB" id="A0A6N8H9P7"/>
<organism evidence="1 2">
    <name type="scientific">Flavobacterium rakeshii</name>
    <dbReference type="NCBI Taxonomy" id="1038845"/>
    <lineage>
        <taxon>Bacteria</taxon>
        <taxon>Pseudomonadati</taxon>
        <taxon>Bacteroidota</taxon>
        <taxon>Flavobacteriia</taxon>
        <taxon>Flavobacteriales</taxon>
        <taxon>Flavobacteriaceae</taxon>
        <taxon>Flavobacterium</taxon>
    </lineage>
</organism>
<dbReference type="Pfam" id="PF22252">
    <property type="entry name" value="PNGase_F-II_N"/>
    <property type="match status" value="1"/>
</dbReference>
<dbReference type="OrthoDB" id="1440774at2"/>
<keyword evidence="2" id="KW-1185">Reference proteome</keyword>
<proteinExistence type="predicted"/>